<evidence type="ECO:0000313" key="3">
    <source>
        <dbReference type="EMBL" id="QWG04501.1"/>
    </source>
</evidence>
<protein>
    <recommendedName>
        <fullName evidence="2">Contractile injection system tube protein N-terminal domain-containing protein</fullName>
    </recommendedName>
</protein>
<evidence type="ECO:0000259" key="2">
    <source>
        <dbReference type="Pfam" id="PF19266"/>
    </source>
</evidence>
<keyword evidence="4" id="KW-1185">Reference proteome</keyword>
<gene>
    <name evidence="3" type="ORF">KMW28_26760</name>
</gene>
<evidence type="ECO:0000313" key="4">
    <source>
        <dbReference type="Proteomes" id="UP000678679"/>
    </source>
</evidence>
<reference evidence="3 4" key="1">
    <citation type="submission" date="2021-05" db="EMBL/GenBank/DDBJ databases">
        <title>Comparative genomic studies on the polysaccharide-degrading batcterial strains of the Flammeovirga genus.</title>
        <authorList>
            <person name="Zewei F."/>
            <person name="Zheng Z."/>
            <person name="Yu L."/>
            <person name="Ruyue G."/>
            <person name="Yanhong M."/>
            <person name="Yuanyuan C."/>
            <person name="Jingyan G."/>
            <person name="Wenjun H."/>
        </authorList>
    </citation>
    <scope>NUCLEOTIDE SEQUENCE [LARGE SCALE GENOMIC DNA]</scope>
    <source>
        <strain evidence="3 4">NBRC:100898</strain>
    </source>
</reference>
<name>A0AAX1NAE7_9BACT</name>
<feature type="compositionally biased region" description="Basic and acidic residues" evidence="1">
    <location>
        <begin position="138"/>
        <end position="149"/>
    </location>
</feature>
<dbReference type="EMBL" id="CP076133">
    <property type="protein sequence ID" value="QWG04501.1"/>
    <property type="molecule type" value="Genomic_DNA"/>
</dbReference>
<dbReference type="InterPro" id="IPR045361">
    <property type="entry name" value="CIS_tube_prot_N"/>
</dbReference>
<accession>A0AAX1NAE7</accession>
<dbReference type="KEGG" id="fya:KMW28_26760"/>
<dbReference type="AlphaFoldDB" id="A0AAX1NAE7"/>
<organism evidence="3 4">
    <name type="scientific">Flammeovirga yaeyamensis</name>
    <dbReference type="NCBI Taxonomy" id="367791"/>
    <lineage>
        <taxon>Bacteria</taxon>
        <taxon>Pseudomonadati</taxon>
        <taxon>Bacteroidota</taxon>
        <taxon>Cytophagia</taxon>
        <taxon>Cytophagales</taxon>
        <taxon>Flammeovirgaceae</taxon>
        <taxon>Flammeovirga</taxon>
    </lineage>
</organism>
<proteinExistence type="predicted"/>
<feature type="region of interest" description="Disordered" evidence="1">
    <location>
        <begin position="136"/>
        <end position="167"/>
    </location>
</feature>
<sequence>MELKITSENGEITLLAISNLSTSLSASGGPADAQSTTSGSENVSRVRKNLSFSAYLDATGMLYDTSDDHHIISMISGLEATVLDKDKRNPATVNFKGTEMGINSGDKYNLTSFNTTFEMMDDKGIPLRAKIDLAFTQEFEKPAEGESGQKSESQNSKSQTEAQQSEW</sequence>
<evidence type="ECO:0000256" key="1">
    <source>
        <dbReference type="SAM" id="MobiDB-lite"/>
    </source>
</evidence>
<feature type="compositionally biased region" description="Polar residues" evidence="1">
    <location>
        <begin position="150"/>
        <end position="167"/>
    </location>
</feature>
<dbReference type="Pfam" id="PF19266">
    <property type="entry name" value="CIS_tube"/>
    <property type="match status" value="1"/>
</dbReference>
<dbReference type="Proteomes" id="UP000678679">
    <property type="component" value="Chromosome 2"/>
</dbReference>
<feature type="domain" description="Contractile injection system tube protein N-terminal" evidence="2">
    <location>
        <begin position="39"/>
        <end position="141"/>
    </location>
</feature>
<dbReference type="RefSeq" id="WP_169667220.1">
    <property type="nucleotide sequence ID" value="NZ_CP076133.1"/>
</dbReference>